<dbReference type="InterPro" id="IPR046354">
    <property type="entry name" value="SPACA4/Bouncer"/>
</dbReference>
<keyword evidence="11" id="KW-1185">Reference proteome</keyword>
<keyword evidence="3" id="KW-0336">GPI-anchor</keyword>
<dbReference type="GO" id="GO:0005886">
    <property type="term" value="C:plasma membrane"/>
    <property type="evidence" value="ECO:0007669"/>
    <property type="project" value="UniProtKB-SubCell"/>
</dbReference>
<proteinExistence type="predicted"/>
<evidence type="ECO:0000313" key="11">
    <source>
        <dbReference type="Proteomes" id="UP000695023"/>
    </source>
</evidence>
<evidence type="ECO:0000256" key="7">
    <source>
        <dbReference type="ARBA" id="ARBA00023180"/>
    </source>
</evidence>
<evidence type="ECO:0000256" key="9">
    <source>
        <dbReference type="SAM" id="MobiDB-lite"/>
    </source>
</evidence>
<evidence type="ECO:0000256" key="8">
    <source>
        <dbReference type="ARBA" id="ARBA00023288"/>
    </source>
</evidence>
<feature type="region of interest" description="Disordered" evidence="9">
    <location>
        <begin position="136"/>
        <end position="159"/>
    </location>
</feature>
<evidence type="ECO:0000256" key="3">
    <source>
        <dbReference type="ARBA" id="ARBA00022622"/>
    </source>
</evidence>
<evidence type="ECO:0000256" key="5">
    <source>
        <dbReference type="ARBA" id="ARBA00023136"/>
    </source>
</evidence>
<accession>A0A9Y6JAW1</accession>
<evidence type="ECO:0000256" key="4">
    <source>
        <dbReference type="ARBA" id="ARBA00022729"/>
    </source>
</evidence>
<dbReference type="CDD" id="cd23597">
    <property type="entry name" value="TFP_LU_ECD_Bncr"/>
    <property type="match status" value="1"/>
</dbReference>
<keyword evidence="8" id="KW-0449">Lipoprotein</keyword>
<keyword evidence="5" id="KW-0472">Membrane</keyword>
<dbReference type="PANTHER" id="PTHR47613:SF1">
    <property type="entry name" value="SPERM ACROSOME MEMBRANE-ASSOCIATED PROTEIN 4"/>
    <property type="match status" value="1"/>
</dbReference>
<feature type="compositionally biased region" description="Polar residues" evidence="9">
    <location>
        <begin position="146"/>
        <end position="159"/>
    </location>
</feature>
<evidence type="ECO:0000256" key="2">
    <source>
        <dbReference type="ARBA" id="ARBA00022475"/>
    </source>
</evidence>
<feature type="chain" id="PRO_5041378295" evidence="10">
    <location>
        <begin position="29"/>
        <end position="159"/>
    </location>
</feature>
<keyword evidence="4 10" id="KW-0732">Signal</keyword>
<dbReference type="Gene3D" id="2.10.60.10">
    <property type="entry name" value="CD59"/>
    <property type="match status" value="1"/>
</dbReference>
<dbReference type="GO" id="GO:0035036">
    <property type="term" value="P:sperm-egg recognition"/>
    <property type="evidence" value="ECO:0007669"/>
    <property type="project" value="TreeGrafter"/>
</dbReference>
<keyword evidence="2" id="KW-1003">Cell membrane</keyword>
<dbReference type="AlphaFoldDB" id="A0A9Y6JAW1"/>
<protein>
    <submittedName>
        <fullName evidence="12">Protein Bouncer</fullName>
    </submittedName>
</protein>
<sequence>MGSQRKTSPCCFLISILLVSAAILPALALDSLLCYYCPLQQKSKPCPQTTSQCMPDQRCAISTGNYGFFHILSSQGCVDSKLCGSHKVISYQGVKYNVSYTCCCKNQCNILPKSDSNLKKLLDLIALKVDHVGNTDGRKEEPLDSCPNNTRTTIPVTDA</sequence>
<feature type="signal peptide" evidence="10">
    <location>
        <begin position="1"/>
        <end position="28"/>
    </location>
</feature>
<dbReference type="PANTHER" id="PTHR47613">
    <property type="entry name" value="SPERM ACROSOME MEMBRANE-ASSOCIATED PROTEIN 4"/>
    <property type="match status" value="1"/>
</dbReference>
<evidence type="ECO:0000256" key="6">
    <source>
        <dbReference type="ARBA" id="ARBA00023157"/>
    </source>
</evidence>
<dbReference type="InterPro" id="IPR045860">
    <property type="entry name" value="Snake_toxin-like_sf"/>
</dbReference>
<organism evidence="11 12">
    <name type="scientific">Pundamilia nyererei</name>
    <dbReference type="NCBI Taxonomy" id="303518"/>
    <lineage>
        <taxon>Eukaryota</taxon>
        <taxon>Metazoa</taxon>
        <taxon>Chordata</taxon>
        <taxon>Craniata</taxon>
        <taxon>Vertebrata</taxon>
        <taxon>Euteleostomi</taxon>
        <taxon>Actinopterygii</taxon>
        <taxon>Neopterygii</taxon>
        <taxon>Teleostei</taxon>
        <taxon>Neoteleostei</taxon>
        <taxon>Acanthomorphata</taxon>
        <taxon>Ovalentaria</taxon>
        <taxon>Cichlomorphae</taxon>
        <taxon>Cichliformes</taxon>
        <taxon>Cichlidae</taxon>
        <taxon>African cichlids</taxon>
        <taxon>Pseudocrenilabrinae</taxon>
        <taxon>Haplochromini</taxon>
        <taxon>Pundamilia</taxon>
    </lineage>
</organism>
<comment type="subcellular location">
    <subcellularLocation>
        <location evidence="1">Cell membrane</location>
        <topology evidence="1">Lipid-anchor</topology>
        <topology evidence="1">GPI-anchor</topology>
    </subcellularLocation>
</comment>
<evidence type="ECO:0000256" key="10">
    <source>
        <dbReference type="SAM" id="SignalP"/>
    </source>
</evidence>
<reference evidence="12" key="1">
    <citation type="submission" date="2025-08" db="UniProtKB">
        <authorList>
            <consortium name="RefSeq"/>
        </authorList>
    </citation>
    <scope>IDENTIFICATION</scope>
</reference>
<keyword evidence="7" id="KW-0325">Glycoprotein</keyword>
<dbReference type="CTD" id="101885477"/>
<dbReference type="SUPFAM" id="SSF57302">
    <property type="entry name" value="Snake toxin-like"/>
    <property type="match status" value="1"/>
</dbReference>
<gene>
    <name evidence="12" type="primary">bncr</name>
</gene>
<dbReference type="RefSeq" id="XP_013765005.1">
    <property type="nucleotide sequence ID" value="XM_013909551.1"/>
</dbReference>
<dbReference type="Proteomes" id="UP000695023">
    <property type="component" value="Unplaced"/>
</dbReference>
<evidence type="ECO:0000256" key="1">
    <source>
        <dbReference type="ARBA" id="ARBA00004609"/>
    </source>
</evidence>
<name>A0A9Y6JAW1_9CICH</name>
<dbReference type="GO" id="GO:0098552">
    <property type="term" value="C:side of membrane"/>
    <property type="evidence" value="ECO:0007669"/>
    <property type="project" value="UniProtKB-KW"/>
</dbReference>
<evidence type="ECO:0000313" key="12">
    <source>
        <dbReference type="RefSeq" id="XP_013765005.1"/>
    </source>
</evidence>
<keyword evidence="6" id="KW-1015">Disulfide bond</keyword>